<evidence type="ECO:0000256" key="2">
    <source>
        <dbReference type="SAM" id="SignalP"/>
    </source>
</evidence>
<dbReference type="EMBL" id="NNAY01002704">
    <property type="protein sequence ID" value="OXU20741.1"/>
    <property type="molecule type" value="Genomic_DNA"/>
</dbReference>
<gene>
    <name evidence="3" type="ORF">TSAR_008674</name>
</gene>
<evidence type="ECO:0000256" key="1">
    <source>
        <dbReference type="SAM" id="MobiDB-lite"/>
    </source>
</evidence>
<proteinExistence type="predicted"/>
<name>A0A232EQX7_9HYME</name>
<keyword evidence="2" id="KW-0732">Signal</keyword>
<feature type="compositionally biased region" description="Basic residues" evidence="1">
    <location>
        <begin position="156"/>
        <end position="166"/>
    </location>
</feature>
<comment type="caution">
    <text evidence="3">The sequence shown here is derived from an EMBL/GenBank/DDBJ whole genome shotgun (WGS) entry which is preliminary data.</text>
</comment>
<feature type="chain" id="PRO_5012172516" evidence="2">
    <location>
        <begin position="38"/>
        <end position="180"/>
    </location>
</feature>
<evidence type="ECO:0000313" key="3">
    <source>
        <dbReference type="EMBL" id="OXU20741.1"/>
    </source>
</evidence>
<feature type="region of interest" description="Disordered" evidence="1">
    <location>
        <begin position="152"/>
        <end position="180"/>
    </location>
</feature>
<evidence type="ECO:0000313" key="4">
    <source>
        <dbReference type="Proteomes" id="UP000215335"/>
    </source>
</evidence>
<reference evidence="3 4" key="1">
    <citation type="journal article" date="2017" name="Curr. Biol.">
        <title>The Evolution of Venom by Co-option of Single-Copy Genes.</title>
        <authorList>
            <person name="Martinson E.O."/>
            <person name="Mrinalini"/>
            <person name="Kelkar Y.D."/>
            <person name="Chang C.H."/>
            <person name="Werren J.H."/>
        </authorList>
    </citation>
    <scope>NUCLEOTIDE SEQUENCE [LARGE SCALE GENOMIC DNA]</scope>
    <source>
        <strain evidence="3 4">Alberta</strain>
        <tissue evidence="3">Whole body</tissue>
    </source>
</reference>
<accession>A0A232EQX7</accession>
<feature type="signal peptide" evidence="2">
    <location>
        <begin position="1"/>
        <end position="37"/>
    </location>
</feature>
<dbReference type="Proteomes" id="UP000215335">
    <property type="component" value="Unassembled WGS sequence"/>
</dbReference>
<organism evidence="3 4">
    <name type="scientific">Trichomalopsis sarcophagae</name>
    <dbReference type="NCBI Taxonomy" id="543379"/>
    <lineage>
        <taxon>Eukaryota</taxon>
        <taxon>Metazoa</taxon>
        <taxon>Ecdysozoa</taxon>
        <taxon>Arthropoda</taxon>
        <taxon>Hexapoda</taxon>
        <taxon>Insecta</taxon>
        <taxon>Pterygota</taxon>
        <taxon>Neoptera</taxon>
        <taxon>Endopterygota</taxon>
        <taxon>Hymenoptera</taxon>
        <taxon>Apocrita</taxon>
        <taxon>Proctotrupomorpha</taxon>
        <taxon>Chalcidoidea</taxon>
        <taxon>Pteromalidae</taxon>
        <taxon>Pteromalinae</taxon>
        <taxon>Trichomalopsis</taxon>
    </lineage>
</organism>
<dbReference type="AlphaFoldDB" id="A0A232EQX7"/>
<protein>
    <submittedName>
        <fullName evidence="3">Uncharacterized protein</fullName>
    </submittedName>
</protein>
<sequence>MALSRLLTCGNQSKPKMKLLYFILLLVIVVSMQTAYGKPCNNFQRIICDFKCILSNNVCIGAINKTIDPCKPRTSKFFQIHPQHTPKRCKLQIDTPNPFSVPLIAIKQTSISQTRARSQSPAHRASAHPIQINYTVKSTAAAWLFNSQPASNYGQAKKKEKRKKKNLPCSRRNPQTRANL</sequence>
<keyword evidence="4" id="KW-1185">Reference proteome</keyword>